<evidence type="ECO:0000256" key="8">
    <source>
        <dbReference type="ARBA" id="ARBA00022801"/>
    </source>
</evidence>
<dbReference type="GO" id="GO:0006508">
    <property type="term" value="P:proteolysis"/>
    <property type="evidence" value="ECO:0007669"/>
    <property type="project" value="UniProtKB-KW"/>
</dbReference>
<dbReference type="InterPro" id="IPR005311">
    <property type="entry name" value="PBP_dimer"/>
</dbReference>
<evidence type="ECO:0000256" key="12">
    <source>
        <dbReference type="ARBA" id="ARBA00023136"/>
    </source>
</evidence>
<dbReference type="STRING" id="596151.DesfrDRAFT_0339"/>
<dbReference type="SUPFAM" id="SSF56601">
    <property type="entry name" value="beta-lactamase/transpeptidase-like"/>
    <property type="match status" value="1"/>
</dbReference>
<dbReference type="OrthoDB" id="9766847at2"/>
<dbReference type="eggNOG" id="COG0768">
    <property type="taxonomic scope" value="Bacteria"/>
</dbReference>
<keyword evidence="6" id="KW-0645">Protease</keyword>
<feature type="region of interest" description="Disordered" evidence="14">
    <location>
        <begin position="595"/>
        <end position="623"/>
    </location>
</feature>
<keyword evidence="13" id="KW-0961">Cell wall biogenesis/degradation</keyword>
<evidence type="ECO:0000256" key="15">
    <source>
        <dbReference type="SAM" id="Phobius"/>
    </source>
</evidence>
<dbReference type="InterPro" id="IPR017790">
    <property type="entry name" value="Penicillin-binding_protein_2"/>
</dbReference>
<dbReference type="Gene3D" id="3.90.1310.10">
    <property type="entry name" value="Penicillin-binding protein 2a (Domain 2)"/>
    <property type="match status" value="1"/>
</dbReference>
<keyword evidence="4" id="KW-0997">Cell inner membrane</keyword>
<evidence type="ECO:0000256" key="6">
    <source>
        <dbReference type="ARBA" id="ARBA00022670"/>
    </source>
</evidence>
<dbReference type="NCBIfam" id="TIGR03423">
    <property type="entry name" value="pbp2_mrdA"/>
    <property type="match status" value="1"/>
</dbReference>
<evidence type="ECO:0000259" key="16">
    <source>
        <dbReference type="Pfam" id="PF00905"/>
    </source>
</evidence>
<dbReference type="InterPro" id="IPR001460">
    <property type="entry name" value="PCN-bd_Tpept"/>
</dbReference>
<evidence type="ECO:0000256" key="1">
    <source>
        <dbReference type="ARBA" id="ARBA00004167"/>
    </source>
</evidence>
<evidence type="ECO:0000256" key="4">
    <source>
        <dbReference type="ARBA" id="ARBA00022519"/>
    </source>
</evidence>
<evidence type="ECO:0000259" key="17">
    <source>
        <dbReference type="Pfam" id="PF03717"/>
    </source>
</evidence>
<comment type="subcellular location">
    <subcellularLocation>
        <location evidence="2">Cell membrane</location>
    </subcellularLocation>
    <subcellularLocation>
        <location evidence="1">Membrane</location>
        <topology evidence="1">Single-pass membrane protein</topology>
    </subcellularLocation>
</comment>
<evidence type="ECO:0000256" key="5">
    <source>
        <dbReference type="ARBA" id="ARBA00022645"/>
    </source>
</evidence>
<reference evidence="18 19" key="1">
    <citation type="submission" date="2010-08" db="EMBL/GenBank/DDBJ databases">
        <title>The draft genome of Desulfovibrio fructosovorans JJ.</title>
        <authorList>
            <consortium name="US DOE Joint Genome Institute (JGI-PGF)"/>
            <person name="Lucas S."/>
            <person name="Copeland A."/>
            <person name="Lapidus A."/>
            <person name="Cheng J.-F."/>
            <person name="Bruce D."/>
            <person name="Goodwin L."/>
            <person name="Pitluck S."/>
            <person name="Land M.L."/>
            <person name="Hauser L."/>
            <person name="Chang Y.-J."/>
            <person name="Jeffries C."/>
            <person name="Wall J.D."/>
            <person name="Stahl D.A."/>
            <person name="Arkin A.P."/>
            <person name="Dehal P."/>
            <person name="Stolyar S.M."/>
            <person name="Hazen T.C."/>
            <person name="Woyke T.J."/>
        </authorList>
    </citation>
    <scope>NUCLEOTIDE SEQUENCE [LARGE SCALE GENOMIC DNA]</scope>
    <source>
        <strain evidence="18 19">JJ</strain>
    </source>
</reference>
<dbReference type="Pfam" id="PF03717">
    <property type="entry name" value="PBP_dimer"/>
    <property type="match status" value="1"/>
</dbReference>
<gene>
    <name evidence="18" type="ORF">DesfrDRAFT_0339</name>
</gene>
<dbReference type="PANTHER" id="PTHR30627:SF2">
    <property type="entry name" value="PEPTIDOGLYCAN D,D-TRANSPEPTIDASE MRDA"/>
    <property type="match status" value="1"/>
</dbReference>
<dbReference type="GO" id="GO:0016757">
    <property type="term" value="F:glycosyltransferase activity"/>
    <property type="evidence" value="ECO:0007669"/>
    <property type="project" value="UniProtKB-KW"/>
</dbReference>
<dbReference type="AlphaFoldDB" id="E1JRU0"/>
<dbReference type="GO" id="GO:0008658">
    <property type="term" value="F:penicillin binding"/>
    <property type="evidence" value="ECO:0007669"/>
    <property type="project" value="InterPro"/>
</dbReference>
<dbReference type="GO" id="GO:0005886">
    <property type="term" value="C:plasma membrane"/>
    <property type="evidence" value="ECO:0007669"/>
    <property type="project" value="UniProtKB-SubCell"/>
</dbReference>
<accession>E1JRU0</accession>
<dbReference type="Pfam" id="PF00905">
    <property type="entry name" value="Transpeptidase"/>
    <property type="match status" value="1"/>
</dbReference>
<dbReference type="Gene3D" id="3.40.710.10">
    <property type="entry name" value="DD-peptidase/beta-lactamase superfamily"/>
    <property type="match status" value="1"/>
</dbReference>
<dbReference type="EC" id="2.4.1.129" evidence="18"/>
<keyword evidence="10" id="KW-0573">Peptidoglycan synthesis</keyword>
<dbReference type="GO" id="GO:0071555">
    <property type="term" value="P:cell wall organization"/>
    <property type="evidence" value="ECO:0007669"/>
    <property type="project" value="UniProtKB-KW"/>
</dbReference>
<keyword evidence="19" id="KW-1185">Reference proteome</keyword>
<feature type="transmembrane region" description="Helical" evidence="15">
    <location>
        <begin position="16"/>
        <end position="37"/>
    </location>
</feature>
<comment type="caution">
    <text evidence="18">The sequence shown here is derived from an EMBL/GenBank/DDBJ whole genome shotgun (WGS) entry which is preliminary data.</text>
</comment>
<keyword evidence="9" id="KW-0133">Cell shape</keyword>
<dbReference type="GO" id="GO:0009252">
    <property type="term" value="P:peptidoglycan biosynthetic process"/>
    <property type="evidence" value="ECO:0007669"/>
    <property type="project" value="UniProtKB-KW"/>
</dbReference>
<dbReference type="Proteomes" id="UP000006250">
    <property type="component" value="Unassembled WGS sequence"/>
</dbReference>
<evidence type="ECO:0000256" key="10">
    <source>
        <dbReference type="ARBA" id="ARBA00022984"/>
    </source>
</evidence>
<dbReference type="SUPFAM" id="SSF56519">
    <property type="entry name" value="Penicillin binding protein dimerisation domain"/>
    <property type="match status" value="1"/>
</dbReference>
<evidence type="ECO:0000256" key="9">
    <source>
        <dbReference type="ARBA" id="ARBA00022960"/>
    </source>
</evidence>
<evidence type="ECO:0000256" key="13">
    <source>
        <dbReference type="ARBA" id="ARBA00023316"/>
    </source>
</evidence>
<evidence type="ECO:0000313" key="19">
    <source>
        <dbReference type="Proteomes" id="UP000006250"/>
    </source>
</evidence>
<dbReference type="EMBL" id="AECZ01000002">
    <property type="protein sequence ID" value="EFL52709.1"/>
    <property type="molecule type" value="Genomic_DNA"/>
</dbReference>
<sequence>MRLDSEAPQQQAPRSGLVLIQLLVLGLFCLFTLRLWYLQVHKGAKFAEMARDNQLRQVLINSARGRILDRNGVPVAVSEPSFALGLVREDCEDVPGTLAKVSEWTGVDKAALAETFRRGKKRVKPFEPLILITDLSYEALARIEANEMFYPGLTIVIRQKRSYPTGPLMAHVLGYVAEANEQELEKNPELSLGDSVGKQGLEYALEDVLRGSKGKKQVEVDAFGRQHNEQILEPPQAGKDVTLSIDVKLQEACAKLLEGQAGALVVMEPDTGKIRAMVSEPSFDNNLFVLGVPTDKWKELRDDPRHPIQNRVTQGIYPPGSVFKLLMAAAGLSGGYIKPGDVVSCPPAYRVGNREFHDWKKSGFGSLAMRDALVHSCDVYFYKLGDRIGIDRIHEYALASGFGKRTGIDLPHEKAGLIPSKEWKRRRFGAAWNRGETVIASIGQGYVLTSPLQITRYVAALVNGGKLMKPELVETEAPRVDADLPLKDADRQFIVDSMVATVERGTGKSLYRPDVVIGAKSGTAQVVKLVNPDVRVKGKFMPYEQRDHAWLASWGKKDDKTYVVVCIVEHAGGHGGEICGPIERKVFEELFGPAPSKKARPAAAPEAPAPEPDPTAAPGEIPD</sequence>
<dbReference type="GO" id="GO:0008360">
    <property type="term" value="P:regulation of cell shape"/>
    <property type="evidence" value="ECO:0007669"/>
    <property type="project" value="UniProtKB-KW"/>
</dbReference>
<protein>
    <submittedName>
        <fullName evidence="18">Penicillin-binding protein 2</fullName>
        <ecNumber evidence="18">2.4.1.129</ecNumber>
    </submittedName>
</protein>
<organism evidence="18 19">
    <name type="scientific">Solidesulfovibrio fructosivorans JJ]</name>
    <dbReference type="NCBI Taxonomy" id="596151"/>
    <lineage>
        <taxon>Bacteria</taxon>
        <taxon>Pseudomonadati</taxon>
        <taxon>Thermodesulfobacteriota</taxon>
        <taxon>Desulfovibrionia</taxon>
        <taxon>Desulfovibrionales</taxon>
        <taxon>Desulfovibrionaceae</taxon>
        <taxon>Solidesulfovibrio</taxon>
    </lineage>
</organism>
<evidence type="ECO:0000256" key="14">
    <source>
        <dbReference type="SAM" id="MobiDB-lite"/>
    </source>
</evidence>
<dbReference type="InterPro" id="IPR036138">
    <property type="entry name" value="PBP_dimer_sf"/>
</dbReference>
<dbReference type="PANTHER" id="PTHR30627">
    <property type="entry name" value="PEPTIDOGLYCAN D,D-TRANSPEPTIDASE"/>
    <property type="match status" value="1"/>
</dbReference>
<dbReference type="GO" id="GO:0071972">
    <property type="term" value="F:peptidoglycan L,D-transpeptidase activity"/>
    <property type="evidence" value="ECO:0007669"/>
    <property type="project" value="TreeGrafter"/>
</dbReference>
<feature type="domain" description="Penicillin-binding protein transpeptidase" evidence="16">
    <location>
        <begin position="262"/>
        <end position="587"/>
    </location>
</feature>
<evidence type="ECO:0000256" key="3">
    <source>
        <dbReference type="ARBA" id="ARBA00022475"/>
    </source>
</evidence>
<evidence type="ECO:0000256" key="2">
    <source>
        <dbReference type="ARBA" id="ARBA00004236"/>
    </source>
</evidence>
<dbReference type="RefSeq" id="WP_005990491.1">
    <property type="nucleotide sequence ID" value="NZ_AECZ01000002.1"/>
</dbReference>
<keyword evidence="8" id="KW-0378">Hydrolase</keyword>
<keyword evidence="11 15" id="KW-1133">Transmembrane helix</keyword>
<keyword evidence="12 15" id="KW-0472">Membrane</keyword>
<evidence type="ECO:0000313" key="18">
    <source>
        <dbReference type="EMBL" id="EFL52709.1"/>
    </source>
</evidence>
<keyword evidence="5" id="KW-0121">Carboxypeptidase</keyword>
<dbReference type="GO" id="GO:0009002">
    <property type="term" value="F:serine-type D-Ala-D-Ala carboxypeptidase activity"/>
    <property type="evidence" value="ECO:0007669"/>
    <property type="project" value="InterPro"/>
</dbReference>
<feature type="domain" description="Penicillin-binding protein dimerisation" evidence="17">
    <location>
        <begin position="60"/>
        <end position="229"/>
    </location>
</feature>
<dbReference type="InterPro" id="IPR050515">
    <property type="entry name" value="Beta-lactam/transpept"/>
</dbReference>
<keyword evidence="18" id="KW-0808">Transferase</keyword>
<evidence type="ECO:0000256" key="11">
    <source>
        <dbReference type="ARBA" id="ARBA00022989"/>
    </source>
</evidence>
<feature type="compositionally biased region" description="Low complexity" evidence="14">
    <location>
        <begin position="595"/>
        <end position="606"/>
    </location>
</feature>
<dbReference type="InterPro" id="IPR012338">
    <property type="entry name" value="Beta-lactam/transpept-like"/>
</dbReference>
<keyword evidence="7 15" id="KW-0812">Transmembrane</keyword>
<keyword evidence="18" id="KW-0328">Glycosyltransferase</keyword>
<name>E1JRU0_SOLFR</name>
<proteinExistence type="predicted"/>
<keyword evidence="3" id="KW-1003">Cell membrane</keyword>
<evidence type="ECO:0000256" key="7">
    <source>
        <dbReference type="ARBA" id="ARBA00022692"/>
    </source>
</evidence>